<evidence type="ECO:0000313" key="3">
    <source>
        <dbReference type="EMBL" id="CAB4322766.1"/>
    </source>
</evidence>
<organism evidence="3">
    <name type="scientific">freshwater metagenome</name>
    <dbReference type="NCBI Taxonomy" id="449393"/>
    <lineage>
        <taxon>unclassified sequences</taxon>
        <taxon>metagenomes</taxon>
        <taxon>ecological metagenomes</taxon>
    </lineage>
</organism>
<accession>A0A6J5YDU7</accession>
<dbReference type="EMBL" id="CAEMXZ010000014">
    <property type="protein sequence ID" value="CAB4322766.1"/>
    <property type="molecule type" value="Genomic_DNA"/>
</dbReference>
<reference evidence="3" key="1">
    <citation type="submission" date="2020-05" db="EMBL/GenBank/DDBJ databases">
        <authorList>
            <person name="Chiriac C."/>
            <person name="Salcher M."/>
            <person name="Ghai R."/>
            <person name="Kavagutti S V."/>
        </authorList>
    </citation>
    <scope>NUCLEOTIDE SEQUENCE</scope>
</reference>
<dbReference type="CDD" id="cd00085">
    <property type="entry name" value="HNHc"/>
    <property type="match status" value="1"/>
</dbReference>
<dbReference type="EMBL" id="CAFBNC010000051">
    <property type="protein sequence ID" value="CAB4938495.1"/>
    <property type="molecule type" value="Genomic_DNA"/>
</dbReference>
<feature type="domain" description="HNH nuclease" evidence="2">
    <location>
        <begin position="350"/>
        <end position="402"/>
    </location>
</feature>
<dbReference type="AlphaFoldDB" id="A0A6J5YDU7"/>
<feature type="compositionally biased region" description="Basic and acidic residues" evidence="1">
    <location>
        <begin position="424"/>
        <end position="433"/>
    </location>
</feature>
<gene>
    <name evidence="3" type="ORF">UFOPK1392_00503</name>
    <name evidence="4" type="ORF">UFOPK3733_01134</name>
</gene>
<dbReference type="InterPro" id="IPR003615">
    <property type="entry name" value="HNH_nuc"/>
</dbReference>
<dbReference type="InterPro" id="IPR003870">
    <property type="entry name" value="DUF222"/>
</dbReference>
<proteinExistence type="predicted"/>
<sequence length="470" mass="51151">MFEVHAEAISSMLDTTIIPPDASCIMRARQLRDRLDALIASAEAEFDATEGWREHGFGSLSSWLQHEAATTRHEASFASRRAVRLHAWPEVAAAWRSGRLNGAKVDELIRAIPNRFVRAFIPDQQLVIDTITPLTSAESATVVHHWVTLAEATDESFADRPSGLHLSTTTGGRGILDGDLDAEATAVLMAALRVFERPEPSALNPEGRRALTESLDPPRSAAQVRAEALVALARFGLAHHRSGSNIARHQPHVSLIIDLPELLAATLRGAGVHSASALTSFAERQRLSPAEQAWFTDALERAGVGTTADGATLSALALNTLSCDSVLQRVITNGGHVLELGRTVRSVPPPLRRAVIARDHHCRAPGCTRPARWCDVHHIDHWVAGGRTDLHRLVLLCSFHHHLFHRPGWQTELDDQAVLTVRAPDGRVRRTEPPSHAPPLTHRRGSPATRHRAQEGAGRSPSLRSAAADP</sequence>
<name>A0A6J5YDU7_9ZZZZ</name>
<dbReference type="SMART" id="SM00507">
    <property type="entry name" value="HNHc"/>
    <property type="match status" value="1"/>
</dbReference>
<evidence type="ECO:0000256" key="1">
    <source>
        <dbReference type="SAM" id="MobiDB-lite"/>
    </source>
</evidence>
<feature type="region of interest" description="Disordered" evidence="1">
    <location>
        <begin position="424"/>
        <end position="470"/>
    </location>
</feature>
<feature type="region of interest" description="Disordered" evidence="1">
    <location>
        <begin position="199"/>
        <end position="218"/>
    </location>
</feature>
<dbReference type="Pfam" id="PF02720">
    <property type="entry name" value="DUF222"/>
    <property type="match status" value="1"/>
</dbReference>
<evidence type="ECO:0000259" key="2">
    <source>
        <dbReference type="SMART" id="SM00507"/>
    </source>
</evidence>
<evidence type="ECO:0000313" key="4">
    <source>
        <dbReference type="EMBL" id="CAB4938495.1"/>
    </source>
</evidence>
<feature type="compositionally biased region" description="Basic residues" evidence="1">
    <location>
        <begin position="441"/>
        <end position="451"/>
    </location>
</feature>
<protein>
    <submittedName>
        <fullName evidence="3">Unannotated protein</fullName>
    </submittedName>
</protein>